<dbReference type="PROSITE" id="PS50164">
    <property type="entry name" value="GIY_YIG"/>
    <property type="match status" value="1"/>
</dbReference>
<dbReference type="InterPro" id="IPR000305">
    <property type="entry name" value="GIY-YIG_endonuc"/>
</dbReference>
<geneLocation type="mitochondrion" evidence="2"/>
<dbReference type="InterPro" id="IPR035901">
    <property type="entry name" value="GIY-YIG_endonuc_sf"/>
</dbReference>
<dbReference type="SUPFAM" id="SSF82771">
    <property type="entry name" value="GIY-YIG endonuclease"/>
    <property type="match status" value="1"/>
</dbReference>
<dbReference type="Gene3D" id="3.40.1440.10">
    <property type="entry name" value="GIY-YIG endonuclease"/>
    <property type="match status" value="1"/>
</dbReference>
<sequence length="109" mass="12816">MIVLGVLNLSWDLNFELFYLNHSFNLLSIMPLITYNNAEVEKIRILKENKGKSGVYCWVNKVNGSKYVGSSNSLYRRFLQYFNTEYLLKHENIVICRALLKHGYSEFNL</sequence>
<dbReference type="AlphaFoldDB" id="A0A889XPX9"/>
<reference evidence="2" key="1">
    <citation type="submission" date="2020-01" db="EMBL/GenBank/DDBJ databases">
        <authorList>
            <person name="Ozkilinc H."/>
            <person name="Yildiz G."/>
        </authorList>
    </citation>
    <scope>NUCLEOTIDE SEQUENCE</scope>
</reference>
<name>A0A889XPX9_MONFR</name>
<dbReference type="GeneID" id="65324753"/>
<protein>
    <submittedName>
        <fullName evidence="2">GIY-YIG endonuclease</fullName>
    </submittedName>
</protein>
<keyword evidence="2" id="KW-0378">Hydrolase</keyword>
<organism evidence="2">
    <name type="scientific">Monilinia fructicola</name>
    <name type="common">Brown rot fungus</name>
    <name type="synonym">Ciboria fructicola</name>
    <dbReference type="NCBI Taxonomy" id="38448"/>
    <lineage>
        <taxon>Eukaryota</taxon>
        <taxon>Fungi</taxon>
        <taxon>Dikarya</taxon>
        <taxon>Ascomycota</taxon>
        <taxon>Pezizomycotina</taxon>
        <taxon>Leotiomycetes</taxon>
        <taxon>Helotiales</taxon>
        <taxon>Sclerotiniaceae</taxon>
        <taxon>Monilinia</taxon>
    </lineage>
</organism>
<accession>A0A889XPX9</accession>
<keyword evidence="2" id="KW-0496">Mitochondrion</keyword>
<keyword evidence="2" id="KW-0540">Nuclease</keyword>
<dbReference type="Pfam" id="PF01541">
    <property type="entry name" value="GIY-YIG"/>
    <property type="match status" value="1"/>
</dbReference>
<dbReference type="GO" id="GO:0004519">
    <property type="term" value="F:endonuclease activity"/>
    <property type="evidence" value="ECO:0007669"/>
    <property type="project" value="UniProtKB-KW"/>
</dbReference>
<feature type="domain" description="GIY-YIG" evidence="1">
    <location>
        <begin position="51"/>
        <end position="109"/>
    </location>
</feature>
<dbReference type="InterPro" id="IPR006350">
    <property type="entry name" value="Intron_endoG1"/>
</dbReference>
<dbReference type="NCBIfam" id="TIGR01453">
    <property type="entry name" value="grpIintron_endo"/>
    <property type="match status" value="1"/>
</dbReference>
<dbReference type="EMBL" id="MT005827">
    <property type="protein sequence ID" value="QRF72210.1"/>
    <property type="molecule type" value="Genomic_DNA"/>
</dbReference>
<keyword evidence="2" id="KW-0255">Endonuclease</keyword>
<evidence type="ECO:0000313" key="2">
    <source>
        <dbReference type="EMBL" id="QRF72210.1"/>
    </source>
</evidence>
<dbReference type="RefSeq" id="YP_010121834.1">
    <property type="nucleotide sequence ID" value="NC_056195.1"/>
</dbReference>
<evidence type="ECO:0000259" key="1">
    <source>
        <dbReference type="PROSITE" id="PS50164"/>
    </source>
</evidence>
<proteinExistence type="predicted"/>